<feature type="domain" description="HIG1" evidence="8">
    <location>
        <begin position="6"/>
        <end position="97"/>
    </location>
</feature>
<dbReference type="Proteomes" id="UP001445076">
    <property type="component" value="Unassembled WGS sequence"/>
</dbReference>
<keyword evidence="4" id="KW-0496">Mitochondrion</keyword>
<dbReference type="Pfam" id="PF04588">
    <property type="entry name" value="HIG_1_N"/>
    <property type="match status" value="1"/>
</dbReference>
<protein>
    <recommendedName>
        <fullName evidence="8">HIG1 domain-containing protein</fullName>
    </recommendedName>
</protein>
<feature type="compositionally biased region" description="Low complexity" evidence="6">
    <location>
        <begin position="1"/>
        <end position="15"/>
    </location>
</feature>
<reference evidence="9 10" key="1">
    <citation type="journal article" date="2024" name="BMC Genomics">
        <title>Genome assembly of redclaw crayfish (Cherax quadricarinatus) provides insights into its immune adaptation and hypoxia tolerance.</title>
        <authorList>
            <person name="Liu Z."/>
            <person name="Zheng J."/>
            <person name="Li H."/>
            <person name="Fang K."/>
            <person name="Wang S."/>
            <person name="He J."/>
            <person name="Zhou D."/>
            <person name="Weng S."/>
            <person name="Chi M."/>
            <person name="Gu Z."/>
            <person name="He J."/>
            <person name="Li F."/>
            <person name="Wang M."/>
        </authorList>
    </citation>
    <scope>NUCLEOTIDE SEQUENCE [LARGE SCALE GENOMIC DNA]</scope>
    <source>
        <strain evidence="9">ZL_2023a</strain>
    </source>
</reference>
<feature type="transmembrane region" description="Helical" evidence="7">
    <location>
        <begin position="65"/>
        <end position="88"/>
    </location>
</feature>
<evidence type="ECO:0000256" key="7">
    <source>
        <dbReference type="SAM" id="Phobius"/>
    </source>
</evidence>
<evidence type="ECO:0000259" key="8">
    <source>
        <dbReference type="PROSITE" id="PS51503"/>
    </source>
</evidence>
<dbReference type="EMBL" id="JARKIK010000047">
    <property type="protein sequence ID" value="KAK8735594.1"/>
    <property type="molecule type" value="Genomic_DNA"/>
</dbReference>
<feature type="transmembrane region" description="Helical" evidence="7">
    <location>
        <begin position="32"/>
        <end position="53"/>
    </location>
</feature>
<dbReference type="Gene3D" id="6.10.140.1320">
    <property type="match status" value="1"/>
</dbReference>
<dbReference type="InterPro" id="IPR050355">
    <property type="entry name" value="RCF1"/>
</dbReference>
<dbReference type="GO" id="GO:0031966">
    <property type="term" value="C:mitochondrial membrane"/>
    <property type="evidence" value="ECO:0007669"/>
    <property type="project" value="UniProtKB-SubCell"/>
</dbReference>
<evidence type="ECO:0000256" key="3">
    <source>
        <dbReference type="ARBA" id="ARBA00022989"/>
    </source>
</evidence>
<dbReference type="PANTHER" id="PTHR12297">
    <property type="entry name" value="HYPOXIA-INDUCBILE GENE 1 HIG1 -RELATED"/>
    <property type="match status" value="1"/>
</dbReference>
<keyword evidence="10" id="KW-1185">Reference proteome</keyword>
<evidence type="ECO:0000313" key="9">
    <source>
        <dbReference type="EMBL" id="KAK8735594.1"/>
    </source>
</evidence>
<feature type="compositionally biased region" description="Basic and acidic residues" evidence="6">
    <location>
        <begin position="16"/>
        <end position="25"/>
    </location>
</feature>
<evidence type="ECO:0000256" key="4">
    <source>
        <dbReference type="ARBA" id="ARBA00023128"/>
    </source>
</evidence>
<gene>
    <name evidence="9" type="ORF">OTU49_005449</name>
</gene>
<evidence type="ECO:0000313" key="10">
    <source>
        <dbReference type="Proteomes" id="UP001445076"/>
    </source>
</evidence>
<dbReference type="GO" id="GO:0097250">
    <property type="term" value="P:mitochondrial respirasome assembly"/>
    <property type="evidence" value="ECO:0007669"/>
    <property type="project" value="TreeGrafter"/>
</dbReference>
<comment type="caution">
    <text evidence="9">The sequence shown here is derived from an EMBL/GenBank/DDBJ whole genome shotgun (WGS) entry which is preliminary data.</text>
</comment>
<proteinExistence type="predicted"/>
<name>A0AAW0X5I5_CHEQU</name>
<dbReference type="AlphaFoldDB" id="A0AAW0X5I5"/>
<dbReference type="PROSITE" id="PS51503">
    <property type="entry name" value="HIG1"/>
    <property type="match status" value="1"/>
</dbReference>
<evidence type="ECO:0000256" key="5">
    <source>
        <dbReference type="ARBA" id="ARBA00023136"/>
    </source>
</evidence>
<dbReference type="InterPro" id="IPR007667">
    <property type="entry name" value="Hypoxia_induced_domain"/>
</dbReference>
<evidence type="ECO:0000256" key="2">
    <source>
        <dbReference type="ARBA" id="ARBA00022692"/>
    </source>
</evidence>
<accession>A0AAW0X5I5</accession>
<dbReference type="PANTHER" id="PTHR12297:SF3">
    <property type="entry name" value="HIG1 DOMAIN FAMILY MEMBER 1A"/>
    <property type="match status" value="1"/>
</dbReference>
<keyword evidence="3 7" id="KW-1133">Transmembrane helix</keyword>
<keyword evidence="5 7" id="KW-0472">Membrane</keyword>
<comment type="subcellular location">
    <subcellularLocation>
        <location evidence="1">Mitochondrion membrane</location>
    </subcellularLocation>
</comment>
<evidence type="ECO:0000256" key="6">
    <source>
        <dbReference type="SAM" id="MobiDB-lite"/>
    </source>
</evidence>
<organism evidence="9 10">
    <name type="scientific">Cherax quadricarinatus</name>
    <name type="common">Australian red claw crayfish</name>
    <dbReference type="NCBI Taxonomy" id="27406"/>
    <lineage>
        <taxon>Eukaryota</taxon>
        <taxon>Metazoa</taxon>
        <taxon>Ecdysozoa</taxon>
        <taxon>Arthropoda</taxon>
        <taxon>Crustacea</taxon>
        <taxon>Multicrustacea</taxon>
        <taxon>Malacostraca</taxon>
        <taxon>Eumalacostraca</taxon>
        <taxon>Eucarida</taxon>
        <taxon>Decapoda</taxon>
        <taxon>Pleocyemata</taxon>
        <taxon>Astacidea</taxon>
        <taxon>Parastacoidea</taxon>
        <taxon>Parastacidae</taxon>
        <taxon>Cherax</taxon>
    </lineage>
</organism>
<sequence>MPVMSGENSGGSNMSHHGETHSERLARKARDAPFMVAGLAGLTGLVAYGIYGFKNRQLKTSLYLIHLRVGAQGFVVACLTAGVGYNLYTKFLAPKLFPESVEDTKE</sequence>
<evidence type="ECO:0000256" key="1">
    <source>
        <dbReference type="ARBA" id="ARBA00004325"/>
    </source>
</evidence>
<feature type="region of interest" description="Disordered" evidence="6">
    <location>
        <begin position="1"/>
        <end position="25"/>
    </location>
</feature>
<keyword evidence="2 7" id="KW-0812">Transmembrane</keyword>